<dbReference type="PROSITE" id="PS51406">
    <property type="entry name" value="FIBRINOGEN_C_2"/>
    <property type="match status" value="2"/>
</dbReference>
<organism evidence="5 6">
    <name type="scientific">Crassostrea virginica</name>
    <name type="common">Eastern oyster</name>
    <dbReference type="NCBI Taxonomy" id="6565"/>
    <lineage>
        <taxon>Eukaryota</taxon>
        <taxon>Metazoa</taxon>
        <taxon>Spiralia</taxon>
        <taxon>Lophotrochozoa</taxon>
        <taxon>Mollusca</taxon>
        <taxon>Bivalvia</taxon>
        <taxon>Autobranchia</taxon>
        <taxon>Pteriomorphia</taxon>
        <taxon>Ostreida</taxon>
        <taxon>Ostreoidea</taxon>
        <taxon>Ostreidae</taxon>
        <taxon>Crassostrea</taxon>
    </lineage>
</organism>
<accession>A0A8B8E8F1</accession>
<dbReference type="SUPFAM" id="SSF56496">
    <property type="entry name" value="Fibrinogen C-terminal domain-like"/>
    <property type="match status" value="2"/>
</dbReference>
<dbReference type="PANTHER" id="PTHR19143:SF327">
    <property type="entry name" value="FI21813P1-RELATED"/>
    <property type="match status" value="1"/>
</dbReference>
<feature type="signal peptide" evidence="3">
    <location>
        <begin position="1"/>
        <end position="22"/>
    </location>
</feature>
<dbReference type="NCBIfam" id="NF040941">
    <property type="entry name" value="GGGWT_bact"/>
    <property type="match status" value="2"/>
</dbReference>
<dbReference type="InterPro" id="IPR036056">
    <property type="entry name" value="Fibrinogen-like_C"/>
</dbReference>
<dbReference type="Pfam" id="PF00147">
    <property type="entry name" value="Fibrinogen_C"/>
    <property type="match status" value="2"/>
</dbReference>
<keyword evidence="5" id="KW-1185">Reference proteome</keyword>
<evidence type="ECO:0000313" key="5">
    <source>
        <dbReference type="Proteomes" id="UP000694844"/>
    </source>
</evidence>
<dbReference type="OrthoDB" id="6202330at2759"/>
<dbReference type="InterPro" id="IPR050373">
    <property type="entry name" value="Fibrinogen_C-term_domain"/>
</dbReference>
<dbReference type="AlphaFoldDB" id="A0A8B8E8F1"/>
<dbReference type="Proteomes" id="UP000694844">
    <property type="component" value="Chromosome 5"/>
</dbReference>
<dbReference type="GO" id="GO:0005615">
    <property type="term" value="C:extracellular space"/>
    <property type="evidence" value="ECO:0007669"/>
    <property type="project" value="TreeGrafter"/>
</dbReference>
<dbReference type="FunFam" id="3.90.215.10:FF:000001">
    <property type="entry name" value="Tenascin isoform 1"/>
    <property type="match status" value="2"/>
</dbReference>
<dbReference type="RefSeq" id="XP_022335954.1">
    <property type="nucleotide sequence ID" value="XM_022480246.1"/>
</dbReference>
<proteinExistence type="predicted"/>
<feature type="domain" description="Fibrinogen C-terminal" evidence="4">
    <location>
        <begin position="363"/>
        <end position="582"/>
    </location>
</feature>
<dbReference type="CDD" id="cd00087">
    <property type="entry name" value="FReD"/>
    <property type="match status" value="2"/>
</dbReference>
<keyword evidence="2" id="KW-0175">Coiled coil</keyword>
<evidence type="ECO:0000259" key="4">
    <source>
        <dbReference type="PROSITE" id="PS51406"/>
    </source>
</evidence>
<keyword evidence="3" id="KW-0732">Signal</keyword>
<dbReference type="GeneID" id="111132439"/>
<dbReference type="InterPro" id="IPR014716">
    <property type="entry name" value="Fibrinogen_a/b/g_C_1"/>
</dbReference>
<dbReference type="Gene3D" id="3.90.215.10">
    <property type="entry name" value="Gamma Fibrinogen, chain A, domain 1"/>
    <property type="match status" value="2"/>
</dbReference>
<keyword evidence="1" id="KW-1015">Disulfide bond</keyword>
<dbReference type="InterPro" id="IPR002181">
    <property type="entry name" value="Fibrinogen_a/b/g_C_dom"/>
</dbReference>
<name>A0A8B8E8F1_CRAVI</name>
<dbReference type="SMART" id="SM00186">
    <property type="entry name" value="FBG"/>
    <property type="match status" value="2"/>
</dbReference>
<evidence type="ECO:0000256" key="1">
    <source>
        <dbReference type="ARBA" id="ARBA00023157"/>
    </source>
</evidence>
<feature type="coiled-coil region" evidence="2">
    <location>
        <begin position="664"/>
        <end position="696"/>
    </location>
</feature>
<reference evidence="6" key="1">
    <citation type="submission" date="2025-08" db="UniProtKB">
        <authorList>
            <consortium name="RefSeq"/>
        </authorList>
    </citation>
    <scope>IDENTIFICATION</scope>
    <source>
        <tissue evidence="6">Whole sample</tissue>
    </source>
</reference>
<evidence type="ECO:0000256" key="3">
    <source>
        <dbReference type="SAM" id="SignalP"/>
    </source>
</evidence>
<feature type="chain" id="PRO_5034029066" evidence="3">
    <location>
        <begin position="23"/>
        <end position="1175"/>
    </location>
</feature>
<evidence type="ECO:0000313" key="6">
    <source>
        <dbReference type="RefSeq" id="XP_022335954.1"/>
    </source>
</evidence>
<feature type="domain" description="Fibrinogen C-terminal" evidence="4">
    <location>
        <begin position="956"/>
        <end position="1175"/>
    </location>
</feature>
<evidence type="ECO:0000256" key="2">
    <source>
        <dbReference type="SAM" id="Coils"/>
    </source>
</evidence>
<gene>
    <name evidence="6" type="primary">LOC111132439</name>
</gene>
<sequence>MGRLRRLVEFVILTFLLKSVNGQAIFDEQTEIEERFLNVATRVMDTKLQQLVQVVEGQLTQKLDAIEKMAIEKMDRVTETLTKDRKEEERELAKNFSMCMEKQQSLVQVMRAQTAAKAEGNGNLMNITGKIMAAVEGMETRLINLEGLGGTVRNLTRDYSNDRSNRERAVILLRSLNESLSNIQTEQTLLNQELVSVKNLTLGVVSLFNTEEMDELVQAFDLMFKQKQKLADPNQNMLNNINIDIVDNLNDSCAILEERLTNLVSTLNTVFNQTDRAVSLSTNKMTMELNDMKKQFASVLNMEQLIRNTTLLFGNKLIIHEEILRDIRNLTLSMSEQLFSRNETLQLMTLTSEEMIQQFMDDISTNVTGMDCAEILKKFPMTSGKDGVYNIIMAYNKLKQVFCDMSTDNGGWTVIQKRVDGSVDFYRNWTEYRNGFGNVDKEYWIGNEILHHLTSMKNNELRVDMQRFNGEKAYALYSNFSVGNENSKYQLTVQGYSGNAGDSLTYSNKMKFSTVDQDNDKYMVSCSIYRKSAWWFNNCALTDPNGQYTDSEKISVTCINWYNWKNSYIALKNIQLMIRPQPDNVTEAIAHTKMGRLQRLVDIVILSFLLKSVNGQAIFDEETEREERFLNLATRVMNTKLRQLAEVIEGQLTQKLDAIEKMAIEKMDRVTETLTKDRKEEERQLAKNLSNYLEKQQSLVQVMRAQTAAKAEENGNIMEITGDIMATVKNIETKVVNLEGLGGTVRKLTTDYRDDKFNRERAVNLLRSLNESLSNIQTEQTLLKLDLVSVKNLTLGFDSLSNKEDVDKMVQALDLMFKQIQKLADPNQNMLNNINIGIADHLNDSRAILEEQLTTMVSTLNTVFNQTDRAVSLSTNRMAMELNDMKKQLANLLNMEQSMTNTTLLFGNKLIIHEEILRDIRNLTLSMSEQLLSRNETLQLMTLTSDKMIPQFIDAISTDVTGTDCADILKKFPMTSGKDGVYNITIAYNKRKQVFCDMSTDNGGWTVIQRRVDGSVDFYRNWTEYRNGFGNVDKEYWIGNEILHHLTSMKNNELRVDMQRFNGEEAYALYSDFSVGDENSKYQLTVQGYSGNAGDSLTYSNKMMFSTVDQDNDKYIGSCSTYRKSAGWFNRCALTDPNGQYTDSEKTSREYVNWYYWKNSYIALKNIQLMIRPRV</sequence>
<dbReference type="PANTHER" id="PTHR19143">
    <property type="entry name" value="FIBRINOGEN/TENASCIN/ANGIOPOEITIN"/>
    <property type="match status" value="1"/>
</dbReference>
<dbReference type="KEGG" id="cvn:111132439"/>
<protein>
    <submittedName>
        <fullName evidence="6">Uncharacterized protein LOC111132439</fullName>
    </submittedName>
</protein>